<feature type="domain" description="SCP" evidence="2">
    <location>
        <begin position="82"/>
        <end position="193"/>
    </location>
</feature>
<evidence type="ECO:0000259" key="2">
    <source>
        <dbReference type="Pfam" id="PF00188"/>
    </source>
</evidence>
<dbReference type="PANTHER" id="PTHR31157">
    <property type="entry name" value="SCP DOMAIN-CONTAINING PROTEIN"/>
    <property type="match status" value="1"/>
</dbReference>
<protein>
    <submittedName>
        <fullName evidence="3">CAP domain-containing protein</fullName>
    </submittedName>
</protein>
<dbReference type="CDD" id="cd05379">
    <property type="entry name" value="CAP_bacterial"/>
    <property type="match status" value="1"/>
</dbReference>
<dbReference type="OrthoDB" id="7550377at2"/>
<dbReference type="Gene3D" id="3.40.33.10">
    <property type="entry name" value="CAP"/>
    <property type="match status" value="1"/>
</dbReference>
<dbReference type="RefSeq" id="WP_111528153.1">
    <property type="nucleotide sequence ID" value="NZ_JBHRSG010000004.1"/>
</dbReference>
<evidence type="ECO:0000313" key="4">
    <source>
        <dbReference type="Proteomes" id="UP000249254"/>
    </source>
</evidence>
<dbReference type="InterPro" id="IPR014044">
    <property type="entry name" value="CAP_dom"/>
</dbReference>
<name>A0A328AHW6_9CAUL</name>
<evidence type="ECO:0000313" key="3">
    <source>
        <dbReference type="EMBL" id="RAK54402.1"/>
    </source>
</evidence>
<reference evidence="4" key="1">
    <citation type="submission" date="2018-05" db="EMBL/GenBank/DDBJ databases">
        <authorList>
            <person name="Li X."/>
        </authorList>
    </citation>
    <scope>NUCLEOTIDE SEQUENCE [LARGE SCALE GENOMIC DNA]</scope>
    <source>
        <strain evidence="4">LX32</strain>
    </source>
</reference>
<comment type="caution">
    <text evidence="3">The sequence shown here is derived from an EMBL/GenBank/DDBJ whole genome shotgun (WGS) entry which is preliminary data.</text>
</comment>
<keyword evidence="1" id="KW-0732">Signal</keyword>
<keyword evidence="4" id="KW-1185">Reference proteome</keyword>
<dbReference type="PANTHER" id="PTHR31157:SF1">
    <property type="entry name" value="SCP DOMAIN-CONTAINING PROTEIN"/>
    <property type="match status" value="1"/>
</dbReference>
<gene>
    <name evidence="3" type="ORF">DJ017_07640</name>
</gene>
<evidence type="ECO:0000256" key="1">
    <source>
        <dbReference type="SAM" id="SignalP"/>
    </source>
</evidence>
<dbReference type="InterPro" id="IPR035940">
    <property type="entry name" value="CAP_sf"/>
</dbReference>
<organism evidence="3 4">
    <name type="scientific">Phenylobacterium soli</name>
    <dbReference type="NCBI Taxonomy" id="2170551"/>
    <lineage>
        <taxon>Bacteria</taxon>
        <taxon>Pseudomonadati</taxon>
        <taxon>Pseudomonadota</taxon>
        <taxon>Alphaproteobacteria</taxon>
        <taxon>Caulobacterales</taxon>
        <taxon>Caulobacteraceae</taxon>
        <taxon>Phenylobacterium</taxon>
    </lineage>
</organism>
<dbReference type="AlphaFoldDB" id="A0A328AHW6"/>
<sequence>MRRLCAASAALAALSIVSAAAPASAGGVESAVLAEVNFARTHPAEYARQLRKDAYVGGVVGYSEIGNEDVDALSEAIEFLMRQSPLPPLSASEALAAAAQAHASAQGRAGQVGHVSPTGATLSERLHAHGVWAGLAAENISYGYEDPREVVRQLIIDSGVPGRGHRQNIFGAHYQSAGVSCAPHRAYGAMCVIDFAGALVRR</sequence>
<dbReference type="Pfam" id="PF00188">
    <property type="entry name" value="CAP"/>
    <property type="match status" value="1"/>
</dbReference>
<feature type="signal peptide" evidence="1">
    <location>
        <begin position="1"/>
        <end position="25"/>
    </location>
</feature>
<dbReference type="Proteomes" id="UP000249254">
    <property type="component" value="Unassembled WGS sequence"/>
</dbReference>
<proteinExistence type="predicted"/>
<dbReference type="SUPFAM" id="SSF55797">
    <property type="entry name" value="PR-1-like"/>
    <property type="match status" value="1"/>
</dbReference>
<dbReference type="EMBL" id="QFYQ01000001">
    <property type="protein sequence ID" value="RAK54402.1"/>
    <property type="molecule type" value="Genomic_DNA"/>
</dbReference>
<feature type="chain" id="PRO_5016442493" evidence="1">
    <location>
        <begin position="26"/>
        <end position="202"/>
    </location>
</feature>
<accession>A0A328AHW6</accession>